<gene>
    <name evidence="2" type="ORF">Adu01nite_82150</name>
</gene>
<proteinExistence type="predicted"/>
<keyword evidence="3" id="KW-1185">Reference proteome</keyword>
<name>A0ABQ3ZAK3_9ACTN</name>
<comment type="caution">
    <text evidence="2">The sequence shown here is derived from an EMBL/GenBank/DDBJ whole genome shotgun (WGS) entry which is preliminary data.</text>
</comment>
<feature type="region of interest" description="Disordered" evidence="1">
    <location>
        <begin position="1"/>
        <end position="23"/>
    </location>
</feature>
<evidence type="ECO:0000313" key="2">
    <source>
        <dbReference type="EMBL" id="GIE06865.1"/>
    </source>
</evidence>
<dbReference type="EMBL" id="BOML01000070">
    <property type="protein sequence ID" value="GIE06865.1"/>
    <property type="molecule type" value="Genomic_DNA"/>
</dbReference>
<sequence length="255" mass="28111">MPSRGVRLRSVDTNPSEWPSRLLPSRASRGAERFAKCATVVTKLYSLHLDTGAPLLAQTSWARFIPVEMSVSGAARFSGVAMTASLGLGEVHDAPYDPAVLELPDHERRPAILDWLQDHLLQLAASLDWDTGPLEAAYQACLRDGCRFRQTGAPKASADRRYRAHVEFEIDGEGDGWSWVEVKDPAGAVILRSERRDSPASITASGRVRRSVRWQGAEVTWMPWVDDIAPKGYEEWVGHVERLALEDGKLPGATA</sequence>
<evidence type="ECO:0000313" key="3">
    <source>
        <dbReference type="Proteomes" id="UP000637628"/>
    </source>
</evidence>
<evidence type="ECO:0000256" key="1">
    <source>
        <dbReference type="SAM" id="MobiDB-lite"/>
    </source>
</evidence>
<dbReference type="Proteomes" id="UP000637628">
    <property type="component" value="Unassembled WGS sequence"/>
</dbReference>
<protein>
    <submittedName>
        <fullName evidence="2">Uncharacterized protein</fullName>
    </submittedName>
</protein>
<organism evidence="2 3">
    <name type="scientific">Paractinoplanes durhamensis</name>
    <dbReference type="NCBI Taxonomy" id="113563"/>
    <lineage>
        <taxon>Bacteria</taxon>
        <taxon>Bacillati</taxon>
        <taxon>Actinomycetota</taxon>
        <taxon>Actinomycetes</taxon>
        <taxon>Micromonosporales</taxon>
        <taxon>Micromonosporaceae</taxon>
        <taxon>Paractinoplanes</taxon>
    </lineage>
</organism>
<accession>A0ABQ3ZAK3</accession>
<reference evidence="2 3" key="1">
    <citation type="submission" date="2021-01" db="EMBL/GenBank/DDBJ databases">
        <title>Whole genome shotgun sequence of Actinoplanes durhamensis NBRC 14914.</title>
        <authorList>
            <person name="Komaki H."/>
            <person name="Tamura T."/>
        </authorList>
    </citation>
    <scope>NUCLEOTIDE SEQUENCE [LARGE SCALE GENOMIC DNA]</scope>
    <source>
        <strain evidence="2 3">NBRC 14914</strain>
    </source>
</reference>